<name>A0ABT0YI76_9ACTN</name>
<evidence type="ECO:0000256" key="4">
    <source>
        <dbReference type="ARBA" id="ARBA00023136"/>
    </source>
</evidence>
<dbReference type="Proteomes" id="UP001523216">
    <property type="component" value="Unassembled WGS sequence"/>
</dbReference>
<gene>
    <name evidence="6" type="ORF">LXN57_47450</name>
</gene>
<sequence length="273" mass="29947">MTSLADELWLAAHDGVNGKARLGPWALGVGLGSALLAELVYNGYLQLRDGDLFRTRHGLSDDPALRPLLRKMQTEELSWAPAELLVRAPARLHEGFTWPADGSHGRHGHALAPDRSAQFPPSPVSPDGGSKPEETWNRRRGHRHAEWLSYLAYQQRAETLVVDRLSRVGLARAKQERRLLRATTTTFVPHDSVASGTPANRLSVALQGRERLGRSQLCLAGLILATGLHHHAFATLNPADRSYLADELQRGLDEPSRELLRAADAAVGEAAMR</sequence>
<dbReference type="Pfam" id="PF05719">
    <property type="entry name" value="GPP34"/>
    <property type="match status" value="2"/>
</dbReference>
<evidence type="ECO:0000256" key="5">
    <source>
        <dbReference type="SAM" id="MobiDB-lite"/>
    </source>
</evidence>
<evidence type="ECO:0000256" key="3">
    <source>
        <dbReference type="ARBA" id="ARBA00023121"/>
    </source>
</evidence>
<comment type="caution">
    <text evidence="6">The sequence shown here is derived from an EMBL/GenBank/DDBJ whole genome shotgun (WGS) entry which is preliminary data.</text>
</comment>
<keyword evidence="4" id="KW-0472">Membrane</keyword>
<evidence type="ECO:0000256" key="1">
    <source>
        <dbReference type="ARBA" id="ARBA00004255"/>
    </source>
</evidence>
<feature type="region of interest" description="Disordered" evidence="5">
    <location>
        <begin position="102"/>
        <end position="139"/>
    </location>
</feature>
<dbReference type="InterPro" id="IPR038261">
    <property type="entry name" value="GPP34-like_sf"/>
</dbReference>
<keyword evidence="7" id="KW-1185">Reference proteome</keyword>
<protein>
    <submittedName>
        <fullName evidence="6">GPP34 family phosphoprotein</fullName>
    </submittedName>
</protein>
<comment type="subcellular location">
    <subcellularLocation>
        <location evidence="1">Golgi apparatus membrane</location>
        <topology evidence="1">Peripheral membrane protein</topology>
        <orientation evidence="1">Cytoplasmic side</orientation>
    </subcellularLocation>
</comment>
<reference evidence="6 7" key="1">
    <citation type="submission" date="2022-06" db="EMBL/GenBank/DDBJ databases">
        <title>Actinoplanes abujensis sp. nov., isolated from Nigerian arid soil.</title>
        <authorList>
            <person name="Ding P."/>
        </authorList>
    </citation>
    <scope>NUCLEOTIDE SEQUENCE [LARGE SCALE GENOMIC DNA]</scope>
    <source>
        <strain evidence="7">TRM88002</strain>
    </source>
</reference>
<accession>A0ABT0YI76</accession>
<keyword evidence="2" id="KW-0333">Golgi apparatus</keyword>
<dbReference type="RefSeq" id="WP_251804919.1">
    <property type="nucleotide sequence ID" value="NZ_JAMQOL010000105.1"/>
</dbReference>
<dbReference type="EMBL" id="JAMQOL010000105">
    <property type="protein sequence ID" value="MCM4085187.1"/>
    <property type="molecule type" value="Genomic_DNA"/>
</dbReference>
<evidence type="ECO:0000313" key="7">
    <source>
        <dbReference type="Proteomes" id="UP001523216"/>
    </source>
</evidence>
<dbReference type="InterPro" id="IPR008628">
    <property type="entry name" value="GPP34-like"/>
</dbReference>
<dbReference type="Gene3D" id="1.10.3630.10">
    <property type="entry name" value="yeast vps74-n-term truncation variant domain like"/>
    <property type="match status" value="1"/>
</dbReference>
<organism evidence="6 7">
    <name type="scientific">Paractinoplanes hotanensis</name>
    <dbReference type="NCBI Taxonomy" id="2906497"/>
    <lineage>
        <taxon>Bacteria</taxon>
        <taxon>Bacillati</taxon>
        <taxon>Actinomycetota</taxon>
        <taxon>Actinomycetes</taxon>
        <taxon>Micromonosporales</taxon>
        <taxon>Micromonosporaceae</taxon>
        <taxon>Paractinoplanes</taxon>
    </lineage>
</organism>
<keyword evidence="3" id="KW-0446">Lipid-binding</keyword>
<proteinExistence type="predicted"/>
<evidence type="ECO:0000256" key="2">
    <source>
        <dbReference type="ARBA" id="ARBA00023034"/>
    </source>
</evidence>
<evidence type="ECO:0000313" key="6">
    <source>
        <dbReference type="EMBL" id="MCM4085187.1"/>
    </source>
</evidence>